<name>A0A5C6QQ55_9GAMM</name>
<evidence type="ECO:0000256" key="1">
    <source>
        <dbReference type="SAM" id="Coils"/>
    </source>
</evidence>
<reference evidence="3 4" key="1">
    <citation type="submission" date="2019-07" db="EMBL/GenBank/DDBJ databases">
        <title>Genomes of sea-ice associated Colwellia species.</title>
        <authorList>
            <person name="Bowman J.P."/>
        </authorList>
    </citation>
    <scope>NUCLEOTIDE SEQUENCE [LARGE SCALE GENOMIC DNA]</scope>
    <source>
        <strain evidence="3 4">ACAM 459</strain>
    </source>
</reference>
<feature type="coiled-coil region" evidence="1">
    <location>
        <begin position="134"/>
        <end position="171"/>
    </location>
</feature>
<dbReference type="Pfam" id="PF12412">
    <property type="entry name" value="DUF3667"/>
    <property type="match status" value="1"/>
</dbReference>
<feature type="transmembrane region" description="Helical" evidence="2">
    <location>
        <begin position="300"/>
        <end position="318"/>
    </location>
</feature>
<dbReference type="RefSeq" id="WP_146784038.1">
    <property type="nucleotide sequence ID" value="NZ_VOLT01000002.1"/>
</dbReference>
<evidence type="ECO:0000313" key="4">
    <source>
        <dbReference type="Proteomes" id="UP000321822"/>
    </source>
</evidence>
<keyword evidence="2" id="KW-1133">Transmembrane helix</keyword>
<keyword evidence="1" id="KW-0175">Coiled coil</keyword>
<dbReference type="Proteomes" id="UP000321822">
    <property type="component" value="Unassembled WGS sequence"/>
</dbReference>
<dbReference type="AlphaFoldDB" id="A0A5C6QQ55"/>
<dbReference type="OrthoDB" id="9111327at2"/>
<dbReference type="EMBL" id="VOLT01000002">
    <property type="protein sequence ID" value="TWX70883.1"/>
    <property type="molecule type" value="Genomic_DNA"/>
</dbReference>
<dbReference type="InterPro" id="IPR022134">
    <property type="entry name" value="DUF3667"/>
</dbReference>
<evidence type="ECO:0000313" key="3">
    <source>
        <dbReference type="EMBL" id="TWX70883.1"/>
    </source>
</evidence>
<keyword evidence="4" id="KW-1185">Reference proteome</keyword>
<comment type="caution">
    <text evidence="3">The sequence shown here is derived from an EMBL/GenBank/DDBJ whole genome shotgun (WGS) entry which is preliminary data.</text>
</comment>
<feature type="transmembrane region" description="Helical" evidence="2">
    <location>
        <begin position="102"/>
        <end position="120"/>
    </location>
</feature>
<feature type="transmembrane region" description="Helical" evidence="2">
    <location>
        <begin position="330"/>
        <end position="349"/>
    </location>
</feature>
<proteinExistence type="predicted"/>
<sequence>MQTTELTEVESTNNVVTVPIEDNQSCENCHVPLSGPFCANCGQEAESKLKYFWVVIMHLLDDIFSFDSRASRTVFPLLTRPAFLTNEYFAGRRVHYVPPLRLYLFISIVFFITLKFFVAGDDNVININGKQGLITEVKSHIETLKTEKSTLENKEENNVEVIAKADKLTADLARFNIYLNDLNSDYTQGNNKDIIKLTRKLVELDFEQVKEPLPTDKQARFDALITSLLKEKTGDEDVNTKKDLTIDDSGDEKVQLDFLSKEKNKKVNVFVKELITKAEKAFNSDTGPLIEQVIGKLPQLMFILLPLFAVLLKVMFIFSKRLYMEHLTVALHSHSFIFIALLLSEILDLLEANIETNSPEIANFVGIVAGGLLLWIPIYLFLMQKKVYKQGYFFTFVKFSFIGTIYSIMIAVTALVAVVWGLMGT</sequence>
<feature type="transmembrane region" description="Helical" evidence="2">
    <location>
        <begin position="403"/>
        <end position="423"/>
    </location>
</feature>
<protein>
    <submittedName>
        <fullName evidence="3">DUF3667 domain-containing protein</fullName>
    </submittedName>
</protein>
<organism evidence="3 4">
    <name type="scientific">Colwellia demingiae</name>
    <dbReference type="NCBI Taxonomy" id="89401"/>
    <lineage>
        <taxon>Bacteria</taxon>
        <taxon>Pseudomonadati</taxon>
        <taxon>Pseudomonadota</taxon>
        <taxon>Gammaproteobacteria</taxon>
        <taxon>Alteromonadales</taxon>
        <taxon>Colwelliaceae</taxon>
        <taxon>Colwellia</taxon>
    </lineage>
</organism>
<feature type="transmembrane region" description="Helical" evidence="2">
    <location>
        <begin position="361"/>
        <end position="382"/>
    </location>
</feature>
<accession>A0A5C6QQ55</accession>
<evidence type="ECO:0000256" key="2">
    <source>
        <dbReference type="SAM" id="Phobius"/>
    </source>
</evidence>
<keyword evidence="2" id="KW-0472">Membrane</keyword>
<gene>
    <name evidence="3" type="ORF">ESZ36_04355</name>
</gene>
<keyword evidence="2" id="KW-0812">Transmembrane</keyword>